<dbReference type="Gene3D" id="2.20.25.110">
    <property type="entry name" value="S-adenosyl-L-methionine-dependent methyltransferases"/>
    <property type="match status" value="1"/>
</dbReference>
<dbReference type="GO" id="GO:0008168">
    <property type="term" value="F:methyltransferase activity"/>
    <property type="evidence" value="ECO:0007669"/>
    <property type="project" value="UniProtKB-KW"/>
</dbReference>
<dbReference type="Pfam" id="PF13649">
    <property type="entry name" value="Methyltransf_25"/>
    <property type="match status" value="1"/>
</dbReference>
<dbReference type="InterPro" id="IPR029063">
    <property type="entry name" value="SAM-dependent_MTases_sf"/>
</dbReference>
<dbReference type="PANTHER" id="PTHR43861:SF1">
    <property type="entry name" value="TRANS-ACONITATE 2-METHYLTRANSFERASE"/>
    <property type="match status" value="1"/>
</dbReference>
<feature type="domain" description="Methyltransferase" evidence="3">
    <location>
        <begin position="36"/>
        <end position="133"/>
    </location>
</feature>
<dbReference type="RefSeq" id="WP_177671234.1">
    <property type="nucleotide sequence ID" value="NZ_JACRSY010000001.1"/>
</dbReference>
<gene>
    <name evidence="4" type="ORF">H8718_00510</name>
</gene>
<keyword evidence="1 4" id="KW-0489">Methyltransferase</keyword>
<dbReference type="CDD" id="cd02440">
    <property type="entry name" value="AdoMet_MTases"/>
    <property type="match status" value="1"/>
</dbReference>
<evidence type="ECO:0000259" key="3">
    <source>
        <dbReference type="Pfam" id="PF13649"/>
    </source>
</evidence>
<dbReference type="GO" id="GO:0032259">
    <property type="term" value="P:methylation"/>
    <property type="evidence" value="ECO:0007669"/>
    <property type="project" value="UniProtKB-KW"/>
</dbReference>
<evidence type="ECO:0000256" key="1">
    <source>
        <dbReference type="ARBA" id="ARBA00022603"/>
    </source>
</evidence>
<dbReference type="AlphaFoldDB" id="A0A926ICP1"/>
<evidence type="ECO:0000313" key="4">
    <source>
        <dbReference type="EMBL" id="MBC8578019.1"/>
    </source>
</evidence>
<name>A0A926ICP1_9FIRM</name>
<evidence type="ECO:0000313" key="5">
    <source>
        <dbReference type="Proteomes" id="UP000655830"/>
    </source>
</evidence>
<accession>A0A926ICP1</accession>
<comment type="caution">
    <text evidence="4">The sequence shown here is derived from an EMBL/GenBank/DDBJ whole genome shotgun (WGS) entry which is preliminary data.</text>
</comment>
<keyword evidence="2" id="KW-0808">Transferase</keyword>
<dbReference type="InterPro" id="IPR041698">
    <property type="entry name" value="Methyltransf_25"/>
</dbReference>
<evidence type="ECO:0000256" key="2">
    <source>
        <dbReference type="ARBA" id="ARBA00022679"/>
    </source>
</evidence>
<dbReference type="EMBL" id="JACRSY010000001">
    <property type="protein sequence ID" value="MBC8578019.1"/>
    <property type="molecule type" value="Genomic_DNA"/>
</dbReference>
<dbReference type="SUPFAM" id="SSF53335">
    <property type="entry name" value="S-adenosyl-L-methionine-dependent methyltransferases"/>
    <property type="match status" value="1"/>
</dbReference>
<reference evidence="4" key="1">
    <citation type="submission" date="2020-08" db="EMBL/GenBank/DDBJ databases">
        <title>Genome public.</title>
        <authorList>
            <person name="Liu C."/>
            <person name="Sun Q."/>
        </authorList>
    </citation>
    <scope>NUCLEOTIDE SEQUENCE</scope>
    <source>
        <strain evidence="4">NSJ-12</strain>
    </source>
</reference>
<dbReference type="Proteomes" id="UP000655830">
    <property type="component" value="Unassembled WGS sequence"/>
</dbReference>
<dbReference type="Gene3D" id="3.40.50.150">
    <property type="entry name" value="Vaccinia Virus protein VP39"/>
    <property type="match status" value="1"/>
</dbReference>
<keyword evidence="5" id="KW-1185">Reference proteome</keyword>
<proteinExistence type="predicted"/>
<organism evidence="4 5">
    <name type="scientific">Zhenhengia yiwuensis</name>
    <dbReference type="NCBI Taxonomy" id="2763666"/>
    <lineage>
        <taxon>Bacteria</taxon>
        <taxon>Bacillati</taxon>
        <taxon>Bacillota</taxon>
        <taxon>Clostridia</taxon>
        <taxon>Lachnospirales</taxon>
        <taxon>Lachnospiraceae</taxon>
        <taxon>Zhenhengia</taxon>
    </lineage>
</organism>
<dbReference type="PANTHER" id="PTHR43861">
    <property type="entry name" value="TRANS-ACONITATE 2-METHYLTRANSFERASE-RELATED"/>
    <property type="match status" value="1"/>
</dbReference>
<protein>
    <submittedName>
        <fullName evidence="4">Class I SAM-dependent methyltransferase</fullName>
    </submittedName>
</protein>
<sequence>MSFYSTIAPYYDYIFPAHPSQIKFLKEIIGNGTKQVLDIACGNGSYAIAMAKSGYLVTALDNDAGMIESAKAKADLEEVSLALIHCPMENMKNYIQGKFDVAYCIGNSLVHLEDEEKIESFLKDLYKVLQEDGKAIIQIINYDRVLKHGQTKLPDIFHEEVGLKFFRSYEVDENEKYVDFKTKLHLKDKVEEHATKLIPLLKDNLVALCNKAGFKVNTCYGDFGKSDFNEDESYHCIVVLEKGAY</sequence>